<evidence type="ECO:0000313" key="3">
    <source>
        <dbReference type="EMBL" id="SCE71353.1"/>
    </source>
</evidence>
<accession>A0A1C4UI39</accession>
<keyword evidence="2" id="KW-1133">Transmembrane helix</keyword>
<proteinExistence type="predicted"/>
<dbReference type="EMBL" id="LT607412">
    <property type="protein sequence ID" value="SCE71353.1"/>
    <property type="molecule type" value="Genomic_DNA"/>
</dbReference>
<organism evidence="3 4">
    <name type="scientific">Micromonospora coriariae</name>
    <dbReference type="NCBI Taxonomy" id="285665"/>
    <lineage>
        <taxon>Bacteria</taxon>
        <taxon>Bacillati</taxon>
        <taxon>Actinomycetota</taxon>
        <taxon>Actinomycetes</taxon>
        <taxon>Micromonosporales</taxon>
        <taxon>Micromonosporaceae</taxon>
        <taxon>Micromonospora</taxon>
    </lineage>
</organism>
<gene>
    <name evidence="3" type="ORF">GA0070607_0669</name>
</gene>
<dbReference type="OrthoDB" id="3405601at2"/>
<keyword evidence="2" id="KW-0472">Membrane</keyword>
<evidence type="ECO:0000256" key="1">
    <source>
        <dbReference type="SAM" id="MobiDB-lite"/>
    </source>
</evidence>
<evidence type="ECO:0000313" key="4">
    <source>
        <dbReference type="Proteomes" id="UP000198243"/>
    </source>
</evidence>
<dbReference type="RefSeq" id="WP_157743074.1">
    <property type="nucleotide sequence ID" value="NZ_LT607412.1"/>
</dbReference>
<feature type="region of interest" description="Disordered" evidence="1">
    <location>
        <begin position="114"/>
        <end position="167"/>
    </location>
</feature>
<keyword evidence="2" id="KW-0812">Transmembrane</keyword>
<feature type="transmembrane region" description="Helical" evidence="2">
    <location>
        <begin position="89"/>
        <end position="113"/>
    </location>
</feature>
<feature type="region of interest" description="Disordered" evidence="1">
    <location>
        <begin position="213"/>
        <end position="267"/>
    </location>
</feature>
<dbReference type="Proteomes" id="UP000198243">
    <property type="component" value="Chromosome I"/>
</dbReference>
<feature type="compositionally biased region" description="Basic and acidic residues" evidence="1">
    <location>
        <begin position="217"/>
        <end position="236"/>
    </location>
</feature>
<feature type="compositionally biased region" description="Pro residues" evidence="1">
    <location>
        <begin position="124"/>
        <end position="138"/>
    </location>
</feature>
<keyword evidence="4" id="KW-1185">Reference proteome</keyword>
<feature type="compositionally biased region" description="Basic and acidic residues" evidence="1">
    <location>
        <begin position="1"/>
        <end position="12"/>
    </location>
</feature>
<dbReference type="AlphaFoldDB" id="A0A1C4UI39"/>
<protein>
    <submittedName>
        <fullName evidence="3">Uncharacterized protein</fullName>
    </submittedName>
</protein>
<reference evidence="4" key="1">
    <citation type="submission" date="2016-06" db="EMBL/GenBank/DDBJ databases">
        <authorList>
            <person name="Varghese N."/>
            <person name="Submissions Spin"/>
        </authorList>
    </citation>
    <scope>NUCLEOTIDE SEQUENCE [LARGE SCALE GENOMIC DNA]</scope>
    <source>
        <strain evidence="4">DSM 44875</strain>
    </source>
</reference>
<evidence type="ECO:0000256" key="2">
    <source>
        <dbReference type="SAM" id="Phobius"/>
    </source>
</evidence>
<name>A0A1C4UI39_9ACTN</name>
<sequence>MNADRMDQETAERLLGGSVEPSAGPRPVVLLLTAARAAPRPAELAGEDVAVLAFRRERHGRLGREPAPQAGEDVTPAGPRPTAGRSRGLAWFGARAAVAALALAVGGGVALAATNGPAPRRPRPPTATPAPADPPAAPAPTTGGGQLISDAPVTSAPLPPASVPPDMRGQCRVYQAVAADDRGRALDNPVFSGLVAAAGDRQRVAGYCVRVLAAEPAPDREANGRPETAPSRRKEPPGPLDNRPTPAGPDRTAPGNGRHSPPGGPPT</sequence>
<feature type="region of interest" description="Disordered" evidence="1">
    <location>
        <begin position="60"/>
        <end position="82"/>
    </location>
</feature>
<feature type="region of interest" description="Disordered" evidence="1">
    <location>
        <begin position="1"/>
        <end position="25"/>
    </location>
</feature>